<feature type="region of interest" description="Disordered" evidence="1">
    <location>
        <begin position="352"/>
        <end position="376"/>
    </location>
</feature>
<name>A0A1G9BJG2_9ACTN</name>
<keyword evidence="4" id="KW-0418">Kinase</keyword>
<dbReference type="InterPro" id="IPR000719">
    <property type="entry name" value="Prot_kinase_dom"/>
</dbReference>
<feature type="domain" description="Protein kinase" evidence="3">
    <location>
        <begin position="26"/>
        <end position="333"/>
    </location>
</feature>
<dbReference type="SUPFAM" id="SSF56112">
    <property type="entry name" value="Protein kinase-like (PK-like)"/>
    <property type="match status" value="1"/>
</dbReference>
<dbReference type="GO" id="GO:0004672">
    <property type="term" value="F:protein kinase activity"/>
    <property type="evidence" value="ECO:0007669"/>
    <property type="project" value="InterPro"/>
</dbReference>
<evidence type="ECO:0000256" key="1">
    <source>
        <dbReference type="SAM" id="MobiDB-lite"/>
    </source>
</evidence>
<dbReference type="AlphaFoldDB" id="A0A1G9BJG2"/>
<evidence type="ECO:0000259" key="3">
    <source>
        <dbReference type="PROSITE" id="PS50011"/>
    </source>
</evidence>
<keyword evidence="2" id="KW-1133">Transmembrane helix</keyword>
<keyword evidence="5" id="KW-1185">Reference proteome</keyword>
<feature type="compositionally biased region" description="Pro residues" evidence="1">
    <location>
        <begin position="357"/>
        <end position="376"/>
    </location>
</feature>
<dbReference type="GO" id="GO:0005524">
    <property type="term" value="F:ATP binding"/>
    <property type="evidence" value="ECO:0007669"/>
    <property type="project" value="InterPro"/>
</dbReference>
<keyword evidence="2" id="KW-0472">Membrane</keyword>
<keyword evidence="2" id="KW-0812">Transmembrane</keyword>
<evidence type="ECO:0000313" key="5">
    <source>
        <dbReference type="Proteomes" id="UP000199155"/>
    </source>
</evidence>
<dbReference type="EMBL" id="FNFF01000007">
    <property type="protein sequence ID" value="SDK39622.1"/>
    <property type="molecule type" value="Genomic_DNA"/>
</dbReference>
<keyword evidence="4" id="KW-0808">Transferase</keyword>
<sequence>MSTGTSAGRSAAAGGRRVLLDGRPVTLAERPLKGGGEASVYPVEGDPGIVVKLYRERPGPEQERRLTRMLAMSPLGDRPVDSNQAPELAWPTALARSPEGAFLGYAMRRFGEPQHVQLVGLFTRSQRLRLFPDRADWRFLLGVAWNLAFMTARLHHEGLVVGDFSSSNVVVDANGFVTFLDCDSIAFTDKRTRESFPCLMHTTDYSAPERQAGGPATVESDDFALSVLVYQLLAVGNHPFGGVPHDSQEDSTVKDNIAASISYVVRPQDVIVPRGIIDPTVLPPGLLTLARRAFGPGVLDPKARPTAEDWLRALDEERGRVKVCGARPRHTYGSHLTACPWCVRAGATGQDLFNAPQRPPARPAPPPPPAPQPAPVPAPALNSGKLVWVLVLVVALIALVVLVAD</sequence>
<dbReference type="Gene3D" id="1.10.510.10">
    <property type="entry name" value="Transferase(Phosphotransferase) domain 1"/>
    <property type="match status" value="1"/>
</dbReference>
<dbReference type="PROSITE" id="PS50011">
    <property type="entry name" value="PROTEIN_KINASE_DOM"/>
    <property type="match status" value="1"/>
</dbReference>
<reference evidence="4 5" key="1">
    <citation type="submission" date="2016-10" db="EMBL/GenBank/DDBJ databases">
        <authorList>
            <person name="de Groot N.N."/>
        </authorList>
    </citation>
    <scope>NUCLEOTIDE SEQUENCE [LARGE SCALE GENOMIC DNA]</scope>
    <source>
        <strain evidence="4 5">CGMCC 4.5727</strain>
    </source>
</reference>
<accession>A0A1G9BJG2</accession>
<dbReference type="Proteomes" id="UP000199155">
    <property type="component" value="Unassembled WGS sequence"/>
</dbReference>
<dbReference type="InterPro" id="IPR011009">
    <property type="entry name" value="Kinase-like_dom_sf"/>
</dbReference>
<feature type="transmembrane region" description="Helical" evidence="2">
    <location>
        <begin position="386"/>
        <end position="404"/>
    </location>
</feature>
<protein>
    <submittedName>
        <fullName evidence="4">Protein tyrosine kinase</fullName>
    </submittedName>
</protein>
<evidence type="ECO:0000313" key="4">
    <source>
        <dbReference type="EMBL" id="SDK39622.1"/>
    </source>
</evidence>
<dbReference type="RefSeq" id="WP_093611730.1">
    <property type="nucleotide sequence ID" value="NZ_FNFF01000007.1"/>
</dbReference>
<dbReference type="STRING" id="417292.SAMN05421806_10791"/>
<organism evidence="4 5">
    <name type="scientific">Streptomyces indicus</name>
    <dbReference type="NCBI Taxonomy" id="417292"/>
    <lineage>
        <taxon>Bacteria</taxon>
        <taxon>Bacillati</taxon>
        <taxon>Actinomycetota</taxon>
        <taxon>Actinomycetes</taxon>
        <taxon>Kitasatosporales</taxon>
        <taxon>Streptomycetaceae</taxon>
        <taxon>Streptomyces</taxon>
    </lineage>
</organism>
<gene>
    <name evidence="4" type="ORF">SAMN05421806_10791</name>
</gene>
<evidence type="ECO:0000256" key="2">
    <source>
        <dbReference type="SAM" id="Phobius"/>
    </source>
</evidence>
<proteinExistence type="predicted"/>
<dbReference type="OrthoDB" id="5782056at2"/>